<evidence type="ECO:0000313" key="3">
    <source>
        <dbReference type="EMBL" id="CAB5008907.1"/>
    </source>
</evidence>
<reference evidence="1" key="1">
    <citation type="submission" date="2020-05" db="EMBL/GenBank/DDBJ databases">
        <authorList>
            <person name="Chiriac C."/>
            <person name="Salcher M."/>
            <person name="Ghai R."/>
            <person name="Kavagutti S V."/>
        </authorList>
    </citation>
    <scope>NUCLEOTIDE SEQUENCE</scope>
</reference>
<accession>A0A6J6Z6R2</accession>
<evidence type="ECO:0000313" key="1">
    <source>
        <dbReference type="EMBL" id="CAB4817501.1"/>
    </source>
</evidence>
<proteinExistence type="predicted"/>
<evidence type="ECO:0000313" key="2">
    <source>
        <dbReference type="EMBL" id="CAB4872359.1"/>
    </source>
</evidence>
<dbReference type="AlphaFoldDB" id="A0A6J6Z6R2"/>
<organism evidence="1">
    <name type="scientific">freshwater metagenome</name>
    <dbReference type="NCBI Taxonomy" id="449393"/>
    <lineage>
        <taxon>unclassified sequences</taxon>
        <taxon>metagenomes</taxon>
        <taxon>ecological metagenomes</taxon>
    </lineage>
</organism>
<gene>
    <name evidence="1" type="ORF">UFOPK3164_00182</name>
    <name evidence="2" type="ORF">UFOPK3427_00887</name>
    <name evidence="3" type="ORF">UFOPK4112_00198</name>
</gene>
<sequence length="164" mass="17999">MDFALSQEIHAPLWAVEQALGDVRYYQTFTSGSSSVQAPELLDVSTSEHILALRVRYAFAGQLSGAARMAVDAEKLTWVIETHLDLQTHRARLDVIPDHYDDLLRCEAEVVFTEHGEHTIELLEGSLNVSVPFFGGTIEQAIVEGLKEHVAMEAAALAGFCSST</sequence>
<name>A0A6J6Z6R2_9ZZZZ</name>
<dbReference type="InterPro" id="IPR019639">
    <property type="entry name" value="DUF2505"/>
</dbReference>
<dbReference type="EMBL" id="CAFABE010000004">
    <property type="protein sequence ID" value="CAB4817501.1"/>
    <property type="molecule type" value="Genomic_DNA"/>
</dbReference>
<dbReference type="EMBL" id="CAFBLT010000001">
    <property type="protein sequence ID" value="CAB4872359.1"/>
    <property type="molecule type" value="Genomic_DNA"/>
</dbReference>
<dbReference type="Pfam" id="PF10698">
    <property type="entry name" value="DUF2505"/>
    <property type="match status" value="1"/>
</dbReference>
<protein>
    <submittedName>
        <fullName evidence="1">Unannotated protein</fullName>
    </submittedName>
</protein>
<dbReference type="EMBL" id="CAFBPM010000001">
    <property type="protein sequence ID" value="CAB5008907.1"/>
    <property type="molecule type" value="Genomic_DNA"/>
</dbReference>